<dbReference type="EMBL" id="UINC01231797">
    <property type="protein sequence ID" value="SVE64492.1"/>
    <property type="molecule type" value="Genomic_DNA"/>
</dbReference>
<proteinExistence type="predicted"/>
<evidence type="ECO:0000313" key="1">
    <source>
        <dbReference type="EMBL" id="SVE64492.1"/>
    </source>
</evidence>
<sequence>GYLKASGADSEISEEITQGVLSTVWQKAYQFNQNIANVSTVPGSSP</sequence>
<accession>A0A383F5N8</accession>
<organism evidence="1">
    <name type="scientific">marine metagenome</name>
    <dbReference type="NCBI Taxonomy" id="408172"/>
    <lineage>
        <taxon>unclassified sequences</taxon>
        <taxon>metagenomes</taxon>
        <taxon>ecological metagenomes</taxon>
    </lineage>
</organism>
<feature type="non-terminal residue" evidence="1">
    <location>
        <position position="1"/>
    </location>
</feature>
<name>A0A383F5N8_9ZZZZ</name>
<reference evidence="1" key="1">
    <citation type="submission" date="2018-05" db="EMBL/GenBank/DDBJ databases">
        <authorList>
            <person name="Lanie J.A."/>
            <person name="Ng W.-L."/>
            <person name="Kazmierczak K.M."/>
            <person name="Andrzejewski T.M."/>
            <person name="Davidsen T.M."/>
            <person name="Wayne K.J."/>
            <person name="Tettelin H."/>
            <person name="Glass J.I."/>
            <person name="Rusch D."/>
            <person name="Podicherti R."/>
            <person name="Tsui H.-C.T."/>
            <person name="Winkler M.E."/>
        </authorList>
    </citation>
    <scope>NUCLEOTIDE SEQUENCE</scope>
</reference>
<gene>
    <name evidence="1" type="ORF">METZ01_LOCUS517346</name>
</gene>
<dbReference type="AlphaFoldDB" id="A0A383F5N8"/>
<protein>
    <submittedName>
        <fullName evidence="1">Uncharacterized protein</fullName>
    </submittedName>
</protein>